<reference evidence="2" key="1">
    <citation type="journal article" date="2015" name="Nature">
        <title>Complex archaea that bridge the gap between prokaryotes and eukaryotes.</title>
        <authorList>
            <person name="Spang A."/>
            <person name="Saw J.H."/>
            <person name="Jorgensen S.L."/>
            <person name="Zaremba-Niedzwiedzka K."/>
            <person name="Martijn J."/>
            <person name="Lind A.E."/>
            <person name="van Eijk R."/>
            <person name="Schleper C."/>
            <person name="Guy L."/>
            <person name="Ettema T.J."/>
        </authorList>
    </citation>
    <scope>NUCLEOTIDE SEQUENCE</scope>
</reference>
<evidence type="ECO:0000256" key="1">
    <source>
        <dbReference type="SAM" id="Phobius"/>
    </source>
</evidence>
<sequence length="74" mass="9014">MKVNFKKIKEFFVKRIGVFKVFKEWFSQLKKFIFLVIGYGFLINTMLWSLLGFEFTKYSLVGYGILYYLIKEEF</sequence>
<feature type="transmembrane region" description="Helical" evidence="1">
    <location>
        <begin position="32"/>
        <end position="51"/>
    </location>
</feature>
<proteinExistence type="predicted"/>
<evidence type="ECO:0000313" key="2">
    <source>
        <dbReference type="EMBL" id="KKK54252.1"/>
    </source>
</evidence>
<comment type="caution">
    <text evidence="2">The sequence shown here is derived from an EMBL/GenBank/DDBJ whole genome shotgun (WGS) entry which is preliminary data.</text>
</comment>
<organism evidence="2">
    <name type="scientific">marine sediment metagenome</name>
    <dbReference type="NCBI Taxonomy" id="412755"/>
    <lineage>
        <taxon>unclassified sequences</taxon>
        <taxon>metagenomes</taxon>
        <taxon>ecological metagenomes</taxon>
    </lineage>
</organism>
<dbReference type="AlphaFoldDB" id="A0A0F8WBM0"/>
<keyword evidence="1" id="KW-1133">Transmembrane helix</keyword>
<keyword evidence="1" id="KW-0472">Membrane</keyword>
<dbReference type="EMBL" id="LAZR01066091">
    <property type="protein sequence ID" value="KKK54252.1"/>
    <property type="molecule type" value="Genomic_DNA"/>
</dbReference>
<accession>A0A0F8WBM0</accession>
<name>A0A0F8WBM0_9ZZZZ</name>
<keyword evidence="1" id="KW-0812">Transmembrane</keyword>
<protein>
    <submittedName>
        <fullName evidence="2">Uncharacterized protein</fullName>
    </submittedName>
</protein>
<gene>
    <name evidence="2" type="ORF">LCGC14_3086600</name>
</gene>